<proteinExistence type="predicted"/>
<dbReference type="Proteomes" id="UP001055811">
    <property type="component" value="Linkage Group LG04"/>
</dbReference>
<sequence>MLRKKNEKKSQVKGEAYYAMKMNEARENLKDLALVALEDSMGTYQVFFWKDASDEDEDEDGEGCKGMLKNMDKASDDDDFCLMARDARPTILEQVSKLPSSFKILVSQYSSNIAEIARNCSVMNKNAN</sequence>
<gene>
    <name evidence="1" type="ORF">L2E82_24459</name>
</gene>
<protein>
    <submittedName>
        <fullName evidence="1">Uncharacterized protein</fullName>
    </submittedName>
</protein>
<organism evidence="1 2">
    <name type="scientific">Cichorium intybus</name>
    <name type="common">Chicory</name>
    <dbReference type="NCBI Taxonomy" id="13427"/>
    <lineage>
        <taxon>Eukaryota</taxon>
        <taxon>Viridiplantae</taxon>
        <taxon>Streptophyta</taxon>
        <taxon>Embryophyta</taxon>
        <taxon>Tracheophyta</taxon>
        <taxon>Spermatophyta</taxon>
        <taxon>Magnoliopsida</taxon>
        <taxon>eudicotyledons</taxon>
        <taxon>Gunneridae</taxon>
        <taxon>Pentapetalae</taxon>
        <taxon>asterids</taxon>
        <taxon>campanulids</taxon>
        <taxon>Asterales</taxon>
        <taxon>Asteraceae</taxon>
        <taxon>Cichorioideae</taxon>
        <taxon>Cichorieae</taxon>
        <taxon>Cichoriinae</taxon>
        <taxon>Cichorium</taxon>
    </lineage>
</organism>
<reference evidence="2" key="1">
    <citation type="journal article" date="2022" name="Mol. Ecol. Resour.">
        <title>The genomes of chicory, endive, great burdock and yacon provide insights into Asteraceae palaeo-polyploidization history and plant inulin production.</title>
        <authorList>
            <person name="Fan W."/>
            <person name="Wang S."/>
            <person name="Wang H."/>
            <person name="Wang A."/>
            <person name="Jiang F."/>
            <person name="Liu H."/>
            <person name="Zhao H."/>
            <person name="Xu D."/>
            <person name="Zhang Y."/>
        </authorList>
    </citation>
    <scope>NUCLEOTIDE SEQUENCE [LARGE SCALE GENOMIC DNA]</scope>
    <source>
        <strain evidence="2">cv. Punajuju</strain>
    </source>
</reference>
<reference evidence="1 2" key="2">
    <citation type="journal article" date="2022" name="Mol. Ecol. Resour.">
        <title>The genomes of chicory, endive, great burdock and yacon provide insights into Asteraceae paleo-polyploidization history and plant inulin production.</title>
        <authorList>
            <person name="Fan W."/>
            <person name="Wang S."/>
            <person name="Wang H."/>
            <person name="Wang A."/>
            <person name="Jiang F."/>
            <person name="Liu H."/>
            <person name="Zhao H."/>
            <person name="Xu D."/>
            <person name="Zhang Y."/>
        </authorList>
    </citation>
    <scope>NUCLEOTIDE SEQUENCE [LARGE SCALE GENOMIC DNA]</scope>
    <source>
        <strain evidence="2">cv. Punajuju</strain>
        <tissue evidence="1">Leaves</tissue>
    </source>
</reference>
<dbReference type="EMBL" id="CM042012">
    <property type="protein sequence ID" value="KAI3752427.1"/>
    <property type="molecule type" value="Genomic_DNA"/>
</dbReference>
<keyword evidence="2" id="KW-1185">Reference proteome</keyword>
<accession>A0ACB9E1U5</accession>
<evidence type="ECO:0000313" key="1">
    <source>
        <dbReference type="EMBL" id="KAI3752427.1"/>
    </source>
</evidence>
<comment type="caution">
    <text evidence="1">The sequence shown here is derived from an EMBL/GenBank/DDBJ whole genome shotgun (WGS) entry which is preliminary data.</text>
</comment>
<name>A0ACB9E1U5_CICIN</name>
<evidence type="ECO:0000313" key="2">
    <source>
        <dbReference type="Proteomes" id="UP001055811"/>
    </source>
</evidence>